<feature type="domain" description="HAMP" evidence="16">
    <location>
        <begin position="564"/>
        <end position="616"/>
    </location>
</feature>
<reference evidence="17 18" key="1">
    <citation type="submission" date="2020-08" db="EMBL/GenBank/DDBJ databases">
        <title>Genomic Encyclopedia of Type Strains, Phase III (KMG-III): the genomes of soil and plant-associated and newly described type strains.</title>
        <authorList>
            <person name="Whitman W."/>
        </authorList>
    </citation>
    <scope>NUCLEOTIDE SEQUENCE [LARGE SCALE GENOMIC DNA]</scope>
    <source>
        <strain evidence="17 18">CECT 8897</strain>
    </source>
</reference>
<dbReference type="SMART" id="SM00304">
    <property type="entry name" value="HAMP"/>
    <property type="match status" value="6"/>
</dbReference>
<evidence type="ECO:0000313" key="17">
    <source>
        <dbReference type="EMBL" id="MBB3120782.1"/>
    </source>
</evidence>
<evidence type="ECO:0000256" key="12">
    <source>
        <dbReference type="PROSITE-ProRule" id="PRU00169"/>
    </source>
</evidence>
<dbReference type="SMART" id="SM00065">
    <property type="entry name" value="GAF"/>
    <property type="match status" value="1"/>
</dbReference>
<evidence type="ECO:0000256" key="13">
    <source>
        <dbReference type="SAM" id="Coils"/>
    </source>
</evidence>
<dbReference type="SMART" id="SM00448">
    <property type="entry name" value="REC"/>
    <property type="match status" value="3"/>
</dbReference>
<organism evidence="17 18">
    <name type="scientific">Pseudoduganella violacea</name>
    <dbReference type="NCBI Taxonomy" id="1715466"/>
    <lineage>
        <taxon>Bacteria</taxon>
        <taxon>Pseudomonadati</taxon>
        <taxon>Pseudomonadota</taxon>
        <taxon>Betaproteobacteria</taxon>
        <taxon>Burkholderiales</taxon>
        <taxon>Oxalobacteraceae</taxon>
        <taxon>Telluria group</taxon>
        <taxon>Pseudoduganella</taxon>
    </lineage>
</organism>
<accession>A0A7W5BCS9</accession>
<dbReference type="InterPro" id="IPR003661">
    <property type="entry name" value="HisK_dim/P_dom"/>
</dbReference>
<dbReference type="PANTHER" id="PTHR45339">
    <property type="entry name" value="HYBRID SIGNAL TRANSDUCTION HISTIDINE KINASE J"/>
    <property type="match status" value="1"/>
</dbReference>
<dbReference type="Gene3D" id="3.40.50.2300">
    <property type="match status" value="3"/>
</dbReference>
<dbReference type="Pfam" id="PF00512">
    <property type="entry name" value="HisKA"/>
    <property type="match status" value="1"/>
</dbReference>
<dbReference type="InterPro" id="IPR003660">
    <property type="entry name" value="HAMP_dom"/>
</dbReference>
<evidence type="ECO:0000256" key="8">
    <source>
        <dbReference type="ARBA" id="ARBA00023012"/>
    </source>
</evidence>
<dbReference type="Gene3D" id="3.30.565.10">
    <property type="entry name" value="Histidine kinase-like ATPase, C-terminal domain"/>
    <property type="match status" value="1"/>
</dbReference>
<dbReference type="InterPro" id="IPR011006">
    <property type="entry name" value="CheY-like_superfamily"/>
</dbReference>
<dbReference type="Pfam" id="PF13185">
    <property type="entry name" value="GAF_2"/>
    <property type="match status" value="1"/>
</dbReference>
<proteinExistence type="predicted"/>
<dbReference type="InterPro" id="IPR036890">
    <property type="entry name" value="HATPase_C_sf"/>
</dbReference>
<dbReference type="Gene3D" id="1.20.120.1530">
    <property type="match status" value="4"/>
</dbReference>
<feature type="modified residue" description="4-aspartylphosphate" evidence="12">
    <location>
        <position position="1566"/>
    </location>
</feature>
<dbReference type="GO" id="GO:0016020">
    <property type="term" value="C:membrane"/>
    <property type="evidence" value="ECO:0007669"/>
    <property type="project" value="UniProtKB-SubCell"/>
</dbReference>
<comment type="catalytic activity">
    <reaction evidence="1">
        <text>ATP + protein L-histidine = ADP + protein N-phospho-L-histidine.</text>
        <dbReference type="EC" id="2.7.13.3"/>
    </reaction>
</comment>
<evidence type="ECO:0000259" key="14">
    <source>
        <dbReference type="PROSITE" id="PS50109"/>
    </source>
</evidence>
<dbReference type="CDD" id="cd00082">
    <property type="entry name" value="HisKA"/>
    <property type="match status" value="1"/>
</dbReference>
<feature type="domain" description="Response regulatory" evidence="15">
    <location>
        <begin position="1248"/>
        <end position="1361"/>
    </location>
</feature>
<dbReference type="PRINTS" id="PR00344">
    <property type="entry name" value="BCTRLSENSOR"/>
</dbReference>
<dbReference type="RefSeq" id="WP_183442540.1">
    <property type="nucleotide sequence ID" value="NZ_JACHXD010000011.1"/>
</dbReference>
<protein>
    <recommendedName>
        <fullName evidence="11">Virulence sensor protein BvgS</fullName>
        <ecNumber evidence="3">2.7.13.3</ecNumber>
    </recommendedName>
</protein>
<feature type="coiled-coil region" evidence="13">
    <location>
        <begin position="877"/>
        <end position="932"/>
    </location>
</feature>
<evidence type="ECO:0000256" key="11">
    <source>
        <dbReference type="ARBA" id="ARBA00070152"/>
    </source>
</evidence>
<feature type="modified residue" description="4-aspartylphosphate" evidence="12">
    <location>
        <position position="1419"/>
    </location>
</feature>
<dbReference type="SUPFAM" id="SSF55781">
    <property type="entry name" value="GAF domain-like"/>
    <property type="match status" value="1"/>
</dbReference>
<keyword evidence="6" id="KW-0732">Signal</keyword>
<dbReference type="InterPro" id="IPR036097">
    <property type="entry name" value="HisK_dim/P_sf"/>
</dbReference>
<dbReference type="FunFam" id="3.30.565.10:FF:000010">
    <property type="entry name" value="Sensor histidine kinase RcsC"/>
    <property type="match status" value="1"/>
</dbReference>
<dbReference type="Pfam" id="PF00672">
    <property type="entry name" value="HAMP"/>
    <property type="match status" value="4"/>
</dbReference>
<evidence type="ECO:0000256" key="2">
    <source>
        <dbReference type="ARBA" id="ARBA00004370"/>
    </source>
</evidence>
<dbReference type="InterPro" id="IPR003594">
    <property type="entry name" value="HATPase_dom"/>
</dbReference>
<dbReference type="PROSITE" id="PS50885">
    <property type="entry name" value="HAMP"/>
    <property type="match status" value="7"/>
</dbReference>
<keyword evidence="5" id="KW-0808">Transferase</keyword>
<dbReference type="PANTHER" id="PTHR45339:SF1">
    <property type="entry name" value="HYBRID SIGNAL TRANSDUCTION HISTIDINE KINASE J"/>
    <property type="match status" value="1"/>
</dbReference>
<dbReference type="InterPro" id="IPR005467">
    <property type="entry name" value="His_kinase_dom"/>
</dbReference>
<keyword evidence="7 17" id="KW-0418">Kinase</keyword>
<dbReference type="CDD" id="cd00156">
    <property type="entry name" value="REC"/>
    <property type="match status" value="1"/>
</dbReference>
<dbReference type="InterPro" id="IPR029016">
    <property type="entry name" value="GAF-like_dom_sf"/>
</dbReference>
<dbReference type="PROSITE" id="PS50110">
    <property type="entry name" value="RESPONSE_REGULATORY"/>
    <property type="match status" value="3"/>
</dbReference>
<dbReference type="Pfam" id="PF02518">
    <property type="entry name" value="HATPase_c"/>
    <property type="match status" value="1"/>
</dbReference>
<dbReference type="PROSITE" id="PS50109">
    <property type="entry name" value="HIS_KIN"/>
    <property type="match status" value="1"/>
</dbReference>
<feature type="domain" description="HAMP" evidence="16">
    <location>
        <begin position="99"/>
        <end position="156"/>
    </location>
</feature>
<keyword evidence="9" id="KW-0843">Virulence</keyword>
<dbReference type="SUPFAM" id="SSF55874">
    <property type="entry name" value="ATPase domain of HSP90 chaperone/DNA topoisomerase II/histidine kinase"/>
    <property type="match status" value="1"/>
</dbReference>
<keyword evidence="13" id="KW-0175">Coiled coil</keyword>
<sequence length="1634" mass="177461">MNDMTELPEELDLRLILSTLMALKKGDFSVRMPSDWTGVSGKIADTLNDIIENNEKLVKAVTDVSRVVGREGRLTQRAAVPTVAGGWSTIISSVNTLIDDLVRPTTEMARVIGAVAKGDLSQTMALEVDGHPLKGQYLRAATTANTMVEQLSSFSSEVTRVAREVGTEGKLGGQAQVKGVAGTWKDLTDSVNSMAGNLTSQVRNIAEVTTAVANGDLSKKITVDVRGEILQLKDTINVMVDQLRSFASEVTRVAREVGTEGKLGGQAYVPGVGGTWKDLTDNVNFMASNLTGQVRNIAAVTTAVANGDLSKKITVDVKGEILELKNTINVMVDQLSSFASEVTRVAREVGTEGKLGGQAQVKGVAGTWKDLTDSVNSMAGNLTGQVRNIAEVTTAVANGDLSKKITVDVKGEILELKNTINVMVDQLNSFASEVTRVAREVGTEGKLGGQANVLGVAGTWKDLTDGVNSMAGNLTGQVRNIAEVTTAVANGDLSKKITVDVKGEILELKNTINVMVDQLSSFASEVTRVAREVGTEGKLGGQAYVPGVGGTWKDLTDNVNFMASNLTGQVRNIAAVTTAVARGDLSKKITVDVKGEILELKDTINVMVDQLSSFASEVTRVAREVGTEGKLGGQANVSGVAGTWKDLTENVNQLAANLTNQVRAIAEVATAVTRGDLSRSIQVEARGEVSYLKDNINEMIRNLKETTQKNAQQDWLKTNLARFTRLLQGQRDLQAVTKLILSELAPLVSAHHGVFYMMDSQEYDARLRMIASYGYRSSRKLPTSFLPGEGLVGQCALEKVRIWLTDVPRDYIVVSSGLGAAPPTNIVVLPILFEQQVKAVIEIASLDRFTETHLSFLDQLMESIGVVLNTIEANSRTESLLTQSQSLAQELQQTNQELAEKARLLSEQNIEVERKNREVEQAKLALEDKATQLALSSKYKSEFLANMSHELRTPLNSLLILAQQLADNPEGNLSGKQVEFAKTIHGSGSDLLTLINDILDLSKIESGTVTLDVSEYRFLNLRNYVDRTFRHMAEAKHLGFSVELADALPAALTTDTTRLQQVLKNLLSNAFKFTNHGQVSLVIGLVQSGWSSDHPNLGHADAVLSFAVSDTGVGIAADKLQLIFEAFQQADGSTARKYGGTGLGLSISRELARLLGGEIRVESTVGVGSTFTLFLPYNRSGFINYDTGRQPPVRLPPAPPKVVYTPPQPAEPAEVEGASGFAAEQEADAETYGSTIDDRGLTAPGDPSVLIIEDDERFAKIVLDFAREKNFKGIVTHQGDSALSLARDYLPSAILLDLDLPDIDGFTVLDRLKRDPSTRHIPVHVMSSLRERERALRCGAISYLNKPVSKDALQEEFARIQKFLLGGKRNLLVVDDEQNQRDAIVTLIGDADLHITAVGTGQEALDALRTARFDCMVLDLTLPDISGFDLLDLIGKDASLRDLPIVINTAKELNRKEVAKLKRYAKTIVIKDARSPERLLDETALFLHRSQASLPEAQRRMLEEIHAADSGLAGRKVLIVDDDLRNIFALSSLLERQQMQVSFAENGRDGIEVLERDPTIEIVLMDIMMPEMDGYDTMRAIRRIPKFKSLPIITLTAKAMKGDRDKCIAAGASDYITKPVDVAQLLSLMRVWLH</sequence>
<evidence type="ECO:0000259" key="16">
    <source>
        <dbReference type="PROSITE" id="PS50885"/>
    </source>
</evidence>
<dbReference type="InterPro" id="IPR004358">
    <property type="entry name" value="Sig_transdc_His_kin-like_C"/>
</dbReference>
<dbReference type="SUPFAM" id="SSF47384">
    <property type="entry name" value="Homodimeric domain of signal transducing histidine kinase"/>
    <property type="match status" value="1"/>
</dbReference>
<feature type="modified residue" description="4-aspartylphosphate" evidence="12">
    <location>
        <position position="1297"/>
    </location>
</feature>
<comment type="function">
    <text evidence="10">Member of the two-component regulatory system BvgS/BvgA. Phosphorylates BvgA via a four-step phosphorelay in response to environmental signals.</text>
</comment>
<feature type="domain" description="Response regulatory" evidence="15">
    <location>
        <begin position="1516"/>
        <end position="1633"/>
    </location>
</feature>
<dbReference type="Gene3D" id="3.30.450.40">
    <property type="match status" value="1"/>
</dbReference>
<feature type="domain" description="HAMP" evidence="16">
    <location>
        <begin position="656"/>
        <end position="708"/>
    </location>
</feature>
<gene>
    <name evidence="17" type="ORF">FHS03_003852</name>
</gene>
<dbReference type="CDD" id="cd17546">
    <property type="entry name" value="REC_hyHK_CKI1_RcsC-like"/>
    <property type="match status" value="1"/>
</dbReference>
<name>A0A7W5BCS9_9BURK</name>
<feature type="domain" description="HAMP" evidence="16">
    <location>
        <begin position="288"/>
        <end position="340"/>
    </location>
</feature>
<evidence type="ECO:0000259" key="15">
    <source>
        <dbReference type="PROSITE" id="PS50110"/>
    </source>
</evidence>
<feature type="domain" description="HAMP" evidence="16">
    <location>
        <begin position="196"/>
        <end position="248"/>
    </location>
</feature>
<dbReference type="EMBL" id="JACHXD010000011">
    <property type="protein sequence ID" value="MBB3120782.1"/>
    <property type="molecule type" value="Genomic_DNA"/>
</dbReference>
<keyword evidence="4 12" id="KW-0597">Phosphoprotein</keyword>
<evidence type="ECO:0000256" key="6">
    <source>
        <dbReference type="ARBA" id="ARBA00022729"/>
    </source>
</evidence>
<evidence type="ECO:0000256" key="1">
    <source>
        <dbReference type="ARBA" id="ARBA00000085"/>
    </source>
</evidence>
<feature type="domain" description="Response regulatory" evidence="15">
    <location>
        <begin position="1370"/>
        <end position="1486"/>
    </location>
</feature>
<dbReference type="Pfam" id="PF18947">
    <property type="entry name" value="HAMP_2"/>
    <property type="match status" value="3"/>
</dbReference>
<keyword evidence="8" id="KW-0902">Two-component regulatory system</keyword>
<feature type="domain" description="Histidine kinase" evidence="14">
    <location>
        <begin position="946"/>
        <end position="1179"/>
    </location>
</feature>
<comment type="caution">
    <text evidence="17">The sequence shown here is derived from an EMBL/GenBank/DDBJ whole genome shotgun (WGS) entry which is preliminary data.</text>
</comment>
<dbReference type="Gene3D" id="1.10.287.950">
    <property type="entry name" value="Methyl-accepting chemotaxis protein"/>
    <property type="match status" value="1"/>
</dbReference>
<keyword evidence="18" id="KW-1185">Reference proteome</keyword>
<evidence type="ECO:0000313" key="18">
    <source>
        <dbReference type="Proteomes" id="UP000541535"/>
    </source>
</evidence>
<dbReference type="SMART" id="SM00387">
    <property type="entry name" value="HATPase_c"/>
    <property type="match status" value="1"/>
</dbReference>
<dbReference type="SUPFAM" id="SSF58104">
    <property type="entry name" value="Methyl-accepting chemotaxis protein (MCP) signaling domain"/>
    <property type="match status" value="4"/>
</dbReference>
<evidence type="ECO:0000256" key="3">
    <source>
        <dbReference type="ARBA" id="ARBA00012438"/>
    </source>
</evidence>
<dbReference type="FunFam" id="1.20.120.1530:FF:000002">
    <property type="entry name" value="Two-component osmosensing histidine kinase"/>
    <property type="match status" value="5"/>
</dbReference>
<dbReference type="SUPFAM" id="SSF52172">
    <property type="entry name" value="CheY-like"/>
    <property type="match status" value="3"/>
</dbReference>
<dbReference type="CDD" id="cd16922">
    <property type="entry name" value="HATPase_EvgS-ArcB-TorS-like"/>
    <property type="match status" value="1"/>
</dbReference>
<dbReference type="SMART" id="SM00388">
    <property type="entry name" value="HisKA"/>
    <property type="match status" value="1"/>
</dbReference>
<dbReference type="Proteomes" id="UP000541535">
    <property type="component" value="Unassembled WGS sequence"/>
</dbReference>
<evidence type="ECO:0000256" key="10">
    <source>
        <dbReference type="ARBA" id="ARBA00058004"/>
    </source>
</evidence>
<evidence type="ECO:0000256" key="4">
    <source>
        <dbReference type="ARBA" id="ARBA00022553"/>
    </source>
</evidence>
<dbReference type="Pfam" id="PF00072">
    <property type="entry name" value="Response_reg"/>
    <property type="match status" value="3"/>
</dbReference>
<evidence type="ECO:0000256" key="5">
    <source>
        <dbReference type="ARBA" id="ARBA00022679"/>
    </source>
</evidence>
<dbReference type="CDD" id="cd06225">
    <property type="entry name" value="HAMP"/>
    <property type="match status" value="6"/>
</dbReference>
<dbReference type="EC" id="2.7.13.3" evidence="3"/>
<feature type="domain" description="HAMP" evidence="16">
    <location>
        <begin position="472"/>
        <end position="524"/>
    </location>
</feature>
<dbReference type="InterPro" id="IPR001789">
    <property type="entry name" value="Sig_transdc_resp-reg_receiver"/>
</dbReference>
<dbReference type="GO" id="GO:0000155">
    <property type="term" value="F:phosphorelay sensor kinase activity"/>
    <property type="evidence" value="ECO:0007669"/>
    <property type="project" value="InterPro"/>
</dbReference>
<dbReference type="Gene3D" id="1.10.287.130">
    <property type="match status" value="1"/>
</dbReference>
<evidence type="ECO:0000256" key="9">
    <source>
        <dbReference type="ARBA" id="ARBA00023026"/>
    </source>
</evidence>
<dbReference type="InterPro" id="IPR003018">
    <property type="entry name" value="GAF"/>
</dbReference>
<evidence type="ECO:0000256" key="7">
    <source>
        <dbReference type="ARBA" id="ARBA00022777"/>
    </source>
</evidence>
<feature type="domain" description="HAMP" evidence="16">
    <location>
        <begin position="380"/>
        <end position="432"/>
    </location>
</feature>
<comment type="subcellular location">
    <subcellularLocation>
        <location evidence="2">Membrane</location>
    </subcellularLocation>
</comment>